<proteinExistence type="predicted"/>
<dbReference type="SUPFAM" id="SSF50729">
    <property type="entry name" value="PH domain-like"/>
    <property type="match status" value="1"/>
</dbReference>
<dbReference type="InterPro" id="IPR001849">
    <property type="entry name" value="PH_domain"/>
</dbReference>
<gene>
    <name evidence="4" type="ORF">TM35_000401010</name>
</gene>
<feature type="coiled-coil region" evidence="1">
    <location>
        <begin position="766"/>
        <end position="800"/>
    </location>
</feature>
<dbReference type="Proteomes" id="UP000192257">
    <property type="component" value="Unassembled WGS sequence"/>
</dbReference>
<organism evidence="4 5">
    <name type="scientific">Trypanosoma theileri</name>
    <dbReference type="NCBI Taxonomy" id="67003"/>
    <lineage>
        <taxon>Eukaryota</taxon>
        <taxon>Discoba</taxon>
        <taxon>Euglenozoa</taxon>
        <taxon>Kinetoplastea</taxon>
        <taxon>Metakinetoplastina</taxon>
        <taxon>Trypanosomatida</taxon>
        <taxon>Trypanosomatidae</taxon>
        <taxon>Trypanosoma</taxon>
    </lineage>
</organism>
<comment type="caution">
    <text evidence="4">The sequence shown here is derived from an EMBL/GenBank/DDBJ whole genome shotgun (WGS) entry which is preliminary data.</text>
</comment>
<evidence type="ECO:0000259" key="3">
    <source>
        <dbReference type="PROSITE" id="PS50003"/>
    </source>
</evidence>
<keyword evidence="1" id="KW-0175">Coiled coil</keyword>
<dbReference type="STRING" id="67003.A0A1X0NJ91"/>
<dbReference type="Gene3D" id="2.30.29.30">
    <property type="entry name" value="Pleckstrin-homology domain (PH domain)/Phosphotyrosine-binding domain (PTB)"/>
    <property type="match status" value="1"/>
</dbReference>
<dbReference type="AlphaFoldDB" id="A0A1X0NJ91"/>
<feature type="compositionally biased region" description="Basic and acidic residues" evidence="2">
    <location>
        <begin position="314"/>
        <end position="336"/>
    </location>
</feature>
<evidence type="ECO:0000256" key="1">
    <source>
        <dbReference type="SAM" id="Coils"/>
    </source>
</evidence>
<dbReference type="PANTHER" id="PTHR39666:SF1">
    <property type="entry name" value="NUCLEAR PORE COMPLEX NUP2_50_61 DOMAIN-CONTAINING PROTEIN"/>
    <property type="match status" value="1"/>
</dbReference>
<evidence type="ECO:0000256" key="2">
    <source>
        <dbReference type="SAM" id="MobiDB-lite"/>
    </source>
</evidence>
<keyword evidence="5" id="KW-1185">Reference proteome</keyword>
<dbReference type="Pfam" id="PF00169">
    <property type="entry name" value="PH"/>
    <property type="match status" value="1"/>
</dbReference>
<protein>
    <recommendedName>
        <fullName evidence="3">PH domain-containing protein</fullName>
    </recommendedName>
</protein>
<dbReference type="OrthoDB" id="277199at2759"/>
<feature type="domain" description="PH" evidence="3">
    <location>
        <begin position="615"/>
        <end position="725"/>
    </location>
</feature>
<reference evidence="4 5" key="1">
    <citation type="submission" date="2017-03" db="EMBL/GenBank/DDBJ databases">
        <title>An alternative strategy for trypanosome survival in the mammalian bloodstream revealed through genome and transcriptome analysis of the ubiquitous bovine parasite Trypanosoma (Megatrypanum) theileri.</title>
        <authorList>
            <person name="Kelly S."/>
            <person name="Ivens A."/>
            <person name="Mott A."/>
            <person name="O'Neill E."/>
            <person name="Emms D."/>
            <person name="Macleod O."/>
            <person name="Voorheis P."/>
            <person name="Matthews J."/>
            <person name="Matthews K."/>
            <person name="Carrington M."/>
        </authorList>
    </citation>
    <scope>NUCLEOTIDE SEQUENCE [LARGE SCALE GENOMIC DNA]</scope>
    <source>
        <strain evidence="4">Edinburgh</strain>
    </source>
</reference>
<feature type="coiled-coil region" evidence="1">
    <location>
        <begin position="854"/>
        <end position="881"/>
    </location>
</feature>
<dbReference type="InterPro" id="IPR011993">
    <property type="entry name" value="PH-like_dom_sf"/>
</dbReference>
<feature type="non-terminal residue" evidence="4">
    <location>
        <position position="1"/>
    </location>
</feature>
<dbReference type="PANTHER" id="PTHR39666">
    <property type="entry name" value="RANBP2-TYPE DOMAIN-CONTAINING PROTEIN"/>
    <property type="match status" value="1"/>
</dbReference>
<dbReference type="PROSITE" id="PS50003">
    <property type="entry name" value="PH_DOMAIN"/>
    <property type="match status" value="1"/>
</dbReference>
<name>A0A1X0NJ91_9TRYP</name>
<sequence length="907" mass="102989">ISTIDAILKAYNGREEEMFAALVKKYGPEPPRDDCPPAILNRETQSGNVRDRVVKDSERISVREVIQTILSVAGASYTDVLLALPKESRRALFSSKESTLHVDNSRKNMSDLRSTSNEPEDVRSRLERFMRKYNPEKISTIDAILKAYNGREEEMFAALVKKYGPEPPRDDCPPADTPAPTAVTPVGAHEPEDVRSRLERFMRKYNPGKISTIDAILKAYNGREEEMFAALVKKYGPEPLRDNLPLTTRKDETVSVTVDAEVLRTRLMRFFAKYAPEKLAGVDVLIESCERHSVNELMNSLVSTYGPEPVEESTGVKDDKKEQKKEVLQREEETRGRIDDDERQKLLASLEASGKDAKMVCYSLLTEMELLSFVRTNFGDYEGRIRRLLVRYDPARLEAVPELLRAHCGREDELIAQLTSELGPEPEKTAPTSLLRLMRRRADWRRIDEDTWTDDEESNNDEVLLLRPPKGLTDGRSLIESYQANDPGEFSGDESAAYPHDEEHWYRLFFGGGPVDDGDAVGDDTAAGDAGSFGTQHADGAVLQISPTVDSPSPSPPPSCALRHRRVRGLQVTLGNKFGQAIGALCAPCSVKVARSFEALWQPVGPQYQQLLSETVVKDGYLEKLSSDGRRMGVKWQKRYFRVDDKGMHYYETNAPGEKPKGYKVFTKDSIVIEHIDATVHPKCTDSRYHYFGITVNNSNDMFYLRTPSEDEKRLWVSFMQLAFARVRLTTIGCDQNPSRWRGRMEGLKEAEIGLIDLVHASSVVMQKLRKQHDELKERINAERAHRKLMETQLSEMQEQQAHLAQCVMEAKARAHAVEEDVDVKCLELAESAASVKQQRLEMGNELEETRRSIDGITQTVINMQKEILELESECETREARVRQAYSKWRRCEGREYPENNSIWRSN</sequence>
<dbReference type="RefSeq" id="XP_028878900.1">
    <property type="nucleotide sequence ID" value="XM_029029716.1"/>
</dbReference>
<dbReference type="CDD" id="cd00821">
    <property type="entry name" value="PH"/>
    <property type="match status" value="1"/>
</dbReference>
<feature type="region of interest" description="Disordered" evidence="2">
    <location>
        <begin position="305"/>
        <end position="336"/>
    </location>
</feature>
<dbReference type="SMART" id="SM00233">
    <property type="entry name" value="PH"/>
    <property type="match status" value="1"/>
</dbReference>
<dbReference type="GeneID" id="39989496"/>
<evidence type="ECO:0000313" key="4">
    <source>
        <dbReference type="EMBL" id="ORC84834.1"/>
    </source>
</evidence>
<dbReference type="VEuPathDB" id="TriTrypDB:TM35_000401010"/>
<dbReference type="EMBL" id="NBCO01000040">
    <property type="protein sequence ID" value="ORC84834.1"/>
    <property type="molecule type" value="Genomic_DNA"/>
</dbReference>
<accession>A0A1X0NJ91</accession>
<feature type="region of interest" description="Disordered" evidence="2">
    <location>
        <begin position="166"/>
        <end position="192"/>
    </location>
</feature>
<evidence type="ECO:0000313" key="5">
    <source>
        <dbReference type="Proteomes" id="UP000192257"/>
    </source>
</evidence>